<dbReference type="Gene3D" id="3.80.10.10">
    <property type="entry name" value="Ribonuclease Inhibitor"/>
    <property type="match status" value="2"/>
</dbReference>
<dbReference type="GO" id="GO:0016020">
    <property type="term" value="C:membrane"/>
    <property type="evidence" value="ECO:0007669"/>
    <property type="project" value="UniProtKB-SubCell"/>
</dbReference>
<dbReference type="InterPro" id="IPR051824">
    <property type="entry name" value="LRR_Rcpt-Like_S/T_Kinase"/>
</dbReference>
<accession>A0A4S4E7W8</accession>
<sequence length="370" mass="41763">MARGSKWRRKTVVKSGDSGWWVAVVVVGGWWVTMAGGGCNEWVEAIINIEEWVRLGSNIVPIGTMMEIKRMNQKRRGNDRDDKGNDELIIYRILCLDGFIGGRDVFGSCMNKLIFVLKSRVLKSQNLGGILPPELVKLPYLQEFDISRNYVNGTIPPEWGSLPLVNIILEFNELSGDLPQELGNLSSITRLRIGDNFFTGSIPNFIQNWIHLEALLIQASGLDGPIPSGIAFLTNMTDLSVRNLSLFQILSILRISDLNGSKVSDFPFVGNMTKLKRLDLSFNKLSGEIPSTFKNLSNLTSMKQEVDKQAPCNPLDYLKKYVTRESCFALQRRKRKGYFLPLIFDHSCQIEIRIVNRNGIVPNHESNRES</sequence>
<protein>
    <submittedName>
        <fullName evidence="2">Uncharacterized protein</fullName>
    </submittedName>
</protein>
<reference evidence="2 3" key="1">
    <citation type="journal article" date="2018" name="Proc. Natl. Acad. Sci. U.S.A.">
        <title>Draft genome sequence of Camellia sinensis var. sinensis provides insights into the evolution of the tea genome and tea quality.</title>
        <authorList>
            <person name="Wei C."/>
            <person name="Yang H."/>
            <person name="Wang S."/>
            <person name="Zhao J."/>
            <person name="Liu C."/>
            <person name="Gao L."/>
            <person name="Xia E."/>
            <person name="Lu Y."/>
            <person name="Tai Y."/>
            <person name="She G."/>
            <person name="Sun J."/>
            <person name="Cao H."/>
            <person name="Tong W."/>
            <person name="Gao Q."/>
            <person name="Li Y."/>
            <person name="Deng W."/>
            <person name="Jiang X."/>
            <person name="Wang W."/>
            <person name="Chen Q."/>
            <person name="Zhang S."/>
            <person name="Li H."/>
            <person name="Wu J."/>
            <person name="Wang P."/>
            <person name="Li P."/>
            <person name="Shi C."/>
            <person name="Zheng F."/>
            <person name="Jian J."/>
            <person name="Huang B."/>
            <person name="Shan D."/>
            <person name="Shi M."/>
            <person name="Fang C."/>
            <person name="Yue Y."/>
            <person name="Li F."/>
            <person name="Li D."/>
            <person name="Wei S."/>
            <person name="Han B."/>
            <person name="Jiang C."/>
            <person name="Yin Y."/>
            <person name="Xia T."/>
            <person name="Zhang Z."/>
            <person name="Bennetzen J.L."/>
            <person name="Zhao S."/>
            <person name="Wan X."/>
        </authorList>
    </citation>
    <scope>NUCLEOTIDE SEQUENCE [LARGE SCALE GENOMIC DNA]</scope>
    <source>
        <strain evidence="3">cv. Shuchazao</strain>
        <tissue evidence="2">Leaf</tissue>
    </source>
</reference>
<dbReference type="Pfam" id="PF00560">
    <property type="entry name" value="LRR_1"/>
    <property type="match status" value="2"/>
</dbReference>
<proteinExistence type="predicted"/>
<gene>
    <name evidence="2" type="ORF">TEA_025023</name>
</gene>
<comment type="subcellular location">
    <subcellularLocation>
        <location evidence="1">Membrane</location>
        <topology evidence="1">Single-pass type I membrane protein</topology>
    </subcellularLocation>
</comment>
<comment type="caution">
    <text evidence="2">The sequence shown here is derived from an EMBL/GenBank/DDBJ whole genome shotgun (WGS) entry which is preliminary data.</text>
</comment>
<dbReference type="PANTHER" id="PTHR48006">
    <property type="entry name" value="LEUCINE-RICH REPEAT-CONTAINING PROTEIN DDB_G0281931-RELATED"/>
    <property type="match status" value="1"/>
</dbReference>
<evidence type="ECO:0000313" key="3">
    <source>
        <dbReference type="Proteomes" id="UP000306102"/>
    </source>
</evidence>
<organism evidence="2 3">
    <name type="scientific">Camellia sinensis var. sinensis</name>
    <name type="common">China tea</name>
    <dbReference type="NCBI Taxonomy" id="542762"/>
    <lineage>
        <taxon>Eukaryota</taxon>
        <taxon>Viridiplantae</taxon>
        <taxon>Streptophyta</taxon>
        <taxon>Embryophyta</taxon>
        <taxon>Tracheophyta</taxon>
        <taxon>Spermatophyta</taxon>
        <taxon>Magnoliopsida</taxon>
        <taxon>eudicotyledons</taxon>
        <taxon>Gunneridae</taxon>
        <taxon>Pentapetalae</taxon>
        <taxon>asterids</taxon>
        <taxon>Ericales</taxon>
        <taxon>Theaceae</taxon>
        <taxon>Camellia</taxon>
    </lineage>
</organism>
<dbReference type="AlphaFoldDB" id="A0A4S4E7W8"/>
<dbReference type="InterPro" id="IPR001611">
    <property type="entry name" value="Leu-rich_rpt"/>
</dbReference>
<name>A0A4S4E7W8_CAMSN</name>
<dbReference type="EMBL" id="SDRB02006757">
    <property type="protein sequence ID" value="THG12160.1"/>
    <property type="molecule type" value="Genomic_DNA"/>
</dbReference>
<dbReference type="SUPFAM" id="SSF52058">
    <property type="entry name" value="L domain-like"/>
    <property type="match status" value="1"/>
</dbReference>
<keyword evidence="3" id="KW-1185">Reference proteome</keyword>
<dbReference type="STRING" id="542762.A0A4S4E7W8"/>
<evidence type="ECO:0000313" key="2">
    <source>
        <dbReference type="EMBL" id="THG12160.1"/>
    </source>
</evidence>
<evidence type="ECO:0000256" key="1">
    <source>
        <dbReference type="ARBA" id="ARBA00004479"/>
    </source>
</evidence>
<dbReference type="Proteomes" id="UP000306102">
    <property type="component" value="Unassembled WGS sequence"/>
</dbReference>
<dbReference type="PANTHER" id="PTHR48006:SF93">
    <property type="entry name" value="PROTEIN KINASE DOMAIN-CONTAINING PROTEIN"/>
    <property type="match status" value="1"/>
</dbReference>
<dbReference type="InterPro" id="IPR032675">
    <property type="entry name" value="LRR_dom_sf"/>
</dbReference>